<evidence type="ECO:0000313" key="3">
    <source>
        <dbReference type="Proteomes" id="UP000002168"/>
    </source>
</evidence>
<accession>B1KLN6</accession>
<evidence type="ECO:0000313" key="2">
    <source>
        <dbReference type="EMBL" id="ACA87333.1"/>
    </source>
</evidence>
<dbReference type="eggNOG" id="ENOG5033U1V">
    <property type="taxonomic scope" value="Bacteria"/>
</dbReference>
<gene>
    <name evidence="2" type="ordered locus">Swoo_3062</name>
</gene>
<dbReference type="Proteomes" id="UP000002168">
    <property type="component" value="Chromosome"/>
</dbReference>
<proteinExistence type="predicted"/>
<dbReference type="KEGG" id="swd:Swoo_3062"/>
<feature type="chain" id="PRO_5002767468" evidence="1">
    <location>
        <begin position="19"/>
        <end position="241"/>
    </location>
</feature>
<evidence type="ECO:0000256" key="1">
    <source>
        <dbReference type="SAM" id="SignalP"/>
    </source>
</evidence>
<protein>
    <submittedName>
        <fullName evidence="2">Uncharacterized protein</fullName>
    </submittedName>
</protein>
<sequence precursor="true">MQAIRLILLMVLSFATEATTWGESEVDDPIVEGEKCSVYEPLSYGGYIYNWPSKYDQVFWPLTDYNGIWFCEKSGFTSFIGDFSALTVSELAKIKKYLLENPPKDSSIHTKLALLEALYSLRDTDTAFKNRLLRVFARWHQHLENYDKANDYRRKALAGIELALQGDMSEFKHLEYLYLAANYSKQLGYKEASDRYISKLISSLGNIKSEDNRGYIEYLQKLYPDTNYIEAGGVLDPVLPE</sequence>
<organism evidence="2 3">
    <name type="scientific">Shewanella woodyi (strain ATCC 51908 / MS32)</name>
    <dbReference type="NCBI Taxonomy" id="392500"/>
    <lineage>
        <taxon>Bacteria</taxon>
        <taxon>Pseudomonadati</taxon>
        <taxon>Pseudomonadota</taxon>
        <taxon>Gammaproteobacteria</taxon>
        <taxon>Alteromonadales</taxon>
        <taxon>Shewanellaceae</taxon>
        <taxon>Shewanella</taxon>
    </lineage>
</organism>
<keyword evidence="1" id="KW-0732">Signal</keyword>
<feature type="signal peptide" evidence="1">
    <location>
        <begin position="1"/>
        <end position="18"/>
    </location>
</feature>
<dbReference type="AlphaFoldDB" id="B1KLN6"/>
<reference evidence="2 3" key="1">
    <citation type="submission" date="2008-02" db="EMBL/GenBank/DDBJ databases">
        <title>Complete sequence of Shewanella woodyi ATCC 51908.</title>
        <authorList>
            <consortium name="US DOE Joint Genome Institute"/>
            <person name="Copeland A."/>
            <person name="Lucas S."/>
            <person name="Lapidus A."/>
            <person name="Glavina del Rio T."/>
            <person name="Dalin E."/>
            <person name="Tice H."/>
            <person name="Bruce D."/>
            <person name="Goodwin L."/>
            <person name="Pitluck S."/>
            <person name="Sims D."/>
            <person name="Brettin T."/>
            <person name="Detter J.C."/>
            <person name="Han C."/>
            <person name="Kuske C.R."/>
            <person name="Schmutz J."/>
            <person name="Larimer F."/>
            <person name="Land M."/>
            <person name="Hauser L."/>
            <person name="Kyrpides N."/>
            <person name="Lykidis A."/>
            <person name="Zhao J.-S."/>
            <person name="Richardson P."/>
        </authorList>
    </citation>
    <scope>NUCLEOTIDE SEQUENCE [LARGE SCALE GENOMIC DNA]</scope>
    <source>
        <strain evidence="3">ATCC 51908 / MS32</strain>
    </source>
</reference>
<dbReference type="EMBL" id="CP000961">
    <property type="protein sequence ID" value="ACA87333.1"/>
    <property type="molecule type" value="Genomic_DNA"/>
</dbReference>
<name>B1KLN6_SHEWM</name>
<keyword evidence="3" id="KW-1185">Reference proteome</keyword>
<dbReference type="HOGENOM" id="CLU_1151185_0_0_6"/>